<dbReference type="AlphaFoldDB" id="A0A445AUS3"/>
<keyword evidence="3" id="KW-1185">Reference proteome</keyword>
<reference evidence="2 3" key="1">
    <citation type="submission" date="2019-01" db="EMBL/GenBank/DDBJ databases">
        <title>Sequencing of cultivated peanut Arachis hypogaea provides insights into genome evolution and oil improvement.</title>
        <authorList>
            <person name="Chen X."/>
        </authorList>
    </citation>
    <scope>NUCLEOTIDE SEQUENCE [LARGE SCALE GENOMIC DNA]</scope>
    <source>
        <strain evidence="3">cv. Fuhuasheng</strain>
        <tissue evidence="2">Leaves</tissue>
    </source>
</reference>
<protein>
    <submittedName>
        <fullName evidence="2">Uncharacterized protein</fullName>
    </submittedName>
</protein>
<comment type="caution">
    <text evidence="2">The sequence shown here is derived from an EMBL/GenBank/DDBJ whole genome shotgun (WGS) entry which is preliminary data.</text>
</comment>
<name>A0A445AUS3_ARAHY</name>
<proteinExistence type="predicted"/>
<dbReference type="Gramene" id="arahy.Tifrunner.gnm2.ann2.Ah11g489800.1">
    <property type="protein sequence ID" value="arahy.Tifrunner.gnm2.ann2.Ah11g489800.1-CDS"/>
    <property type="gene ID" value="arahy.Tifrunner.gnm2.ann2.Ah11g489800"/>
</dbReference>
<dbReference type="EMBL" id="SDMP01000011">
    <property type="protein sequence ID" value="RYR30179.1"/>
    <property type="molecule type" value="Genomic_DNA"/>
</dbReference>
<feature type="signal peptide" evidence="1">
    <location>
        <begin position="1"/>
        <end position="37"/>
    </location>
</feature>
<evidence type="ECO:0000256" key="1">
    <source>
        <dbReference type="SAM" id="SignalP"/>
    </source>
</evidence>
<dbReference type="OrthoDB" id="1138362at2759"/>
<dbReference type="Proteomes" id="UP000289738">
    <property type="component" value="Chromosome B01"/>
</dbReference>
<organism evidence="2 3">
    <name type="scientific">Arachis hypogaea</name>
    <name type="common">Peanut</name>
    <dbReference type="NCBI Taxonomy" id="3818"/>
    <lineage>
        <taxon>Eukaryota</taxon>
        <taxon>Viridiplantae</taxon>
        <taxon>Streptophyta</taxon>
        <taxon>Embryophyta</taxon>
        <taxon>Tracheophyta</taxon>
        <taxon>Spermatophyta</taxon>
        <taxon>Magnoliopsida</taxon>
        <taxon>eudicotyledons</taxon>
        <taxon>Gunneridae</taxon>
        <taxon>Pentapetalae</taxon>
        <taxon>rosids</taxon>
        <taxon>fabids</taxon>
        <taxon>Fabales</taxon>
        <taxon>Fabaceae</taxon>
        <taxon>Papilionoideae</taxon>
        <taxon>50 kb inversion clade</taxon>
        <taxon>dalbergioids sensu lato</taxon>
        <taxon>Dalbergieae</taxon>
        <taxon>Pterocarpus clade</taxon>
        <taxon>Arachis</taxon>
    </lineage>
</organism>
<evidence type="ECO:0000313" key="3">
    <source>
        <dbReference type="Proteomes" id="UP000289738"/>
    </source>
</evidence>
<evidence type="ECO:0000313" key="2">
    <source>
        <dbReference type="EMBL" id="RYR30179.1"/>
    </source>
</evidence>
<accession>A0A445AUS3</accession>
<gene>
    <name evidence="2" type="ORF">Ahy_B01g055006</name>
</gene>
<feature type="chain" id="PRO_5019343054" evidence="1">
    <location>
        <begin position="38"/>
        <end position="112"/>
    </location>
</feature>
<keyword evidence="1" id="KW-0732">Signal</keyword>
<sequence>MGGNLNFQSDHTMSSSIFLLYCLLILSLLLSQHTSYSQDVMPTRKLGISGIAQDHMHHEIQAADEAMESNPAKEDSMEVILTSDGYVPPRDLVYHTDYHGVTTHPTPKHPTP</sequence>